<dbReference type="InterPro" id="IPR032799">
    <property type="entry name" value="TAXi_C"/>
</dbReference>
<dbReference type="SUPFAM" id="SSF50630">
    <property type="entry name" value="Acid proteases"/>
    <property type="match status" value="1"/>
</dbReference>
<dbReference type="InterPro" id="IPR021109">
    <property type="entry name" value="Peptidase_aspartic_dom_sf"/>
</dbReference>
<dbReference type="PANTHER" id="PTHR13683:SF850">
    <property type="entry name" value="PEPTIDASE A1 DOMAIN-CONTAINING PROTEIN"/>
    <property type="match status" value="1"/>
</dbReference>
<dbReference type="InterPro" id="IPR032861">
    <property type="entry name" value="TAXi_N"/>
</dbReference>
<feature type="active site" evidence="2">
    <location>
        <position position="378"/>
    </location>
</feature>
<accession>A0AAE1QSU1</accession>
<dbReference type="InterPro" id="IPR001461">
    <property type="entry name" value="Aspartic_peptidase_A1"/>
</dbReference>
<dbReference type="InterPro" id="IPR001969">
    <property type="entry name" value="Aspartic_peptidase_AS"/>
</dbReference>
<dbReference type="Proteomes" id="UP001291623">
    <property type="component" value="Unassembled WGS sequence"/>
</dbReference>
<comment type="caution">
    <text evidence="4">The sequence shown here is derived from an EMBL/GenBank/DDBJ whole genome shotgun (WGS) entry which is preliminary data.</text>
</comment>
<evidence type="ECO:0000313" key="5">
    <source>
        <dbReference type="Proteomes" id="UP001291623"/>
    </source>
</evidence>
<dbReference type="GO" id="GO:0004190">
    <property type="term" value="F:aspartic-type endopeptidase activity"/>
    <property type="evidence" value="ECO:0007669"/>
    <property type="project" value="InterPro"/>
</dbReference>
<dbReference type="GO" id="GO:0006508">
    <property type="term" value="P:proteolysis"/>
    <property type="evidence" value="ECO:0007669"/>
    <property type="project" value="InterPro"/>
</dbReference>
<evidence type="ECO:0000259" key="3">
    <source>
        <dbReference type="PROSITE" id="PS51767"/>
    </source>
</evidence>
<protein>
    <recommendedName>
        <fullName evidence="3">Peptidase A1 domain-containing protein</fullName>
    </recommendedName>
</protein>
<sequence length="501" mass="56616">MGLEVTKKALLELKCREHEQQADMKNANEFINSILGNASLNLTYIMEAKKRFMSIDPTELPNPPMPSYTFTIYDRNLFEKSKFNDYDSLFESRVARCQARANYLASFLENGNAIGANGTLTRPRDAQESWVHGKVPKTTSTNFISGGYVISFTLGTQQIKSYLLIDTGSDLVWWQCGPCKANKCYKQKDPLYVSTNSKTYRRLDCIVQSESCLTESSNYECTPYGNMCLYDVSYGDRARTKGWIADDVITFVLDQNPVRIIFGCGKDQMSGTHFSGEYSGIAGIGRRRIGGGLSLPSQFEADIMSMCLPRLFSGKGSIISFHTTPFQKTTSAELLPNFRYPSFYFVNLYKIFINDKEIPLNPSLWNFEKDMMGGVIVDTGTTFTRFPQDLYIEFRYVFRQEVRDIPLDYPTGAFDTCYIADPSGPEPKFPVVKLYFGRQDPNNLLLLAQDRVMVHNRGKYCLAFMGWHRSVAIIGSNQLQGVGLTFDTSANTLSFDLDACD</sequence>
<comment type="similarity">
    <text evidence="1">Belongs to the peptidase A1 family.</text>
</comment>
<feature type="domain" description="Peptidase A1" evidence="3">
    <location>
        <begin position="148"/>
        <end position="496"/>
    </location>
</feature>
<dbReference type="Gene3D" id="2.40.70.10">
    <property type="entry name" value="Acid Proteases"/>
    <property type="match status" value="2"/>
</dbReference>
<evidence type="ECO:0000256" key="2">
    <source>
        <dbReference type="PIRSR" id="PIRSR601461-1"/>
    </source>
</evidence>
<name>A0AAE1QSU1_9SOLA</name>
<gene>
    <name evidence="4" type="ORF">RND71_042074</name>
</gene>
<proteinExistence type="inferred from homology"/>
<dbReference type="PANTHER" id="PTHR13683">
    <property type="entry name" value="ASPARTYL PROTEASES"/>
    <property type="match status" value="1"/>
</dbReference>
<organism evidence="4 5">
    <name type="scientific">Anisodus tanguticus</name>
    <dbReference type="NCBI Taxonomy" id="243964"/>
    <lineage>
        <taxon>Eukaryota</taxon>
        <taxon>Viridiplantae</taxon>
        <taxon>Streptophyta</taxon>
        <taxon>Embryophyta</taxon>
        <taxon>Tracheophyta</taxon>
        <taxon>Spermatophyta</taxon>
        <taxon>Magnoliopsida</taxon>
        <taxon>eudicotyledons</taxon>
        <taxon>Gunneridae</taxon>
        <taxon>Pentapetalae</taxon>
        <taxon>asterids</taxon>
        <taxon>lamiids</taxon>
        <taxon>Solanales</taxon>
        <taxon>Solanaceae</taxon>
        <taxon>Solanoideae</taxon>
        <taxon>Hyoscyameae</taxon>
        <taxon>Anisodus</taxon>
    </lineage>
</organism>
<evidence type="ECO:0000256" key="1">
    <source>
        <dbReference type="ARBA" id="ARBA00007447"/>
    </source>
</evidence>
<dbReference type="EMBL" id="JAVYJV010000024">
    <property type="protein sequence ID" value="KAK4337587.1"/>
    <property type="molecule type" value="Genomic_DNA"/>
</dbReference>
<reference evidence="4" key="1">
    <citation type="submission" date="2023-12" db="EMBL/GenBank/DDBJ databases">
        <title>Genome assembly of Anisodus tanguticus.</title>
        <authorList>
            <person name="Wang Y.-J."/>
        </authorList>
    </citation>
    <scope>NUCLEOTIDE SEQUENCE</scope>
    <source>
        <strain evidence="4">KB-2021</strain>
        <tissue evidence="4">Leaf</tissue>
    </source>
</reference>
<dbReference type="Pfam" id="PF14543">
    <property type="entry name" value="TAXi_N"/>
    <property type="match status" value="1"/>
</dbReference>
<feature type="active site" evidence="2">
    <location>
        <position position="166"/>
    </location>
</feature>
<keyword evidence="5" id="KW-1185">Reference proteome</keyword>
<dbReference type="Pfam" id="PF14541">
    <property type="entry name" value="TAXi_C"/>
    <property type="match status" value="1"/>
</dbReference>
<dbReference type="PROSITE" id="PS00141">
    <property type="entry name" value="ASP_PROTEASE"/>
    <property type="match status" value="1"/>
</dbReference>
<dbReference type="InterPro" id="IPR033121">
    <property type="entry name" value="PEPTIDASE_A1"/>
</dbReference>
<evidence type="ECO:0000313" key="4">
    <source>
        <dbReference type="EMBL" id="KAK4337587.1"/>
    </source>
</evidence>
<dbReference type="PROSITE" id="PS51767">
    <property type="entry name" value="PEPTIDASE_A1"/>
    <property type="match status" value="1"/>
</dbReference>
<dbReference type="AlphaFoldDB" id="A0AAE1QSU1"/>